<proteinExistence type="predicted"/>
<comment type="caution">
    <text evidence="1">The sequence shown here is derived from an EMBL/GenBank/DDBJ whole genome shotgun (WGS) entry which is preliminary data.</text>
</comment>
<dbReference type="Proteomes" id="UP001168823">
    <property type="component" value="Unassembled WGS sequence"/>
</dbReference>
<name>A0ABT8UVK4_9MYCO</name>
<accession>A0ABT8UVK4</accession>
<keyword evidence="2" id="KW-1185">Reference proteome</keyword>
<organism evidence="1 2">
    <name type="scientific">Mycolicibacterium arseniciresistens</name>
    <dbReference type="NCBI Taxonomy" id="3062257"/>
    <lineage>
        <taxon>Bacteria</taxon>
        <taxon>Bacillati</taxon>
        <taxon>Actinomycetota</taxon>
        <taxon>Actinomycetes</taxon>
        <taxon>Mycobacteriales</taxon>
        <taxon>Mycobacteriaceae</taxon>
        <taxon>Mycolicibacterium</taxon>
    </lineage>
</organism>
<protein>
    <submittedName>
        <fullName evidence="1">Uncharacterized protein</fullName>
    </submittedName>
</protein>
<gene>
    <name evidence="1" type="ORF">Q2100_31175</name>
</gene>
<evidence type="ECO:0000313" key="2">
    <source>
        <dbReference type="Proteomes" id="UP001168823"/>
    </source>
</evidence>
<reference evidence="1" key="1">
    <citation type="submission" date="2023-07" db="EMBL/GenBank/DDBJ databases">
        <title>Mycolicibacterium sp. nov., a novel bacterial species.</title>
        <authorList>
            <person name="Cao Y."/>
        </authorList>
    </citation>
    <scope>NUCLEOTIDE SEQUENCE</scope>
    <source>
        <strain evidence="1">KC 300</strain>
    </source>
</reference>
<dbReference type="EMBL" id="JAUMSQ010000516">
    <property type="protein sequence ID" value="MDO3640244.1"/>
    <property type="molecule type" value="Genomic_DNA"/>
</dbReference>
<evidence type="ECO:0000313" key="1">
    <source>
        <dbReference type="EMBL" id="MDO3640244.1"/>
    </source>
</evidence>
<feature type="non-terminal residue" evidence="1">
    <location>
        <position position="1"/>
    </location>
</feature>
<sequence>PVADAALAAADAAGLVPLQWALACLLADIGSATLTAERVAAVRDRSADIVQHRGGVWSDR</sequence>